<feature type="compositionally biased region" description="Basic and acidic residues" evidence="6">
    <location>
        <begin position="1"/>
        <end position="10"/>
    </location>
</feature>
<dbReference type="PANTHER" id="PTHR21567">
    <property type="entry name" value="CLASP"/>
    <property type="match status" value="1"/>
</dbReference>
<dbReference type="GO" id="GO:0000278">
    <property type="term" value="P:mitotic cell cycle"/>
    <property type="evidence" value="ECO:0007669"/>
    <property type="project" value="UniProtKB-ARBA"/>
</dbReference>
<protein>
    <recommendedName>
        <fullName evidence="7">TOG domain-containing protein</fullName>
    </recommendedName>
</protein>
<feature type="compositionally biased region" description="Basic and acidic residues" evidence="6">
    <location>
        <begin position="403"/>
        <end position="434"/>
    </location>
</feature>
<dbReference type="Pfam" id="PF12348">
    <property type="entry name" value="CLASP_N"/>
    <property type="match status" value="1"/>
</dbReference>
<dbReference type="InterPro" id="IPR034085">
    <property type="entry name" value="TOG"/>
</dbReference>
<evidence type="ECO:0000256" key="6">
    <source>
        <dbReference type="SAM" id="MobiDB-lite"/>
    </source>
</evidence>
<comment type="subcellular location">
    <subcellularLocation>
        <location evidence="1">Cytoplasm</location>
        <location evidence="1">Cytoskeleton</location>
    </subcellularLocation>
</comment>
<dbReference type="EMBL" id="DS113741">
    <property type="protein sequence ID" value="EAX96853.1"/>
    <property type="molecule type" value="Genomic_DNA"/>
</dbReference>
<evidence type="ECO:0000256" key="4">
    <source>
        <dbReference type="ARBA" id="ARBA00023212"/>
    </source>
</evidence>
<evidence type="ECO:0000256" key="5">
    <source>
        <dbReference type="PROSITE-ProRule" id="PRU00103"/>
    </source>
</evidence>
<dbReference type="InterPro" id="IPR024395">
    <property type="entry name" value="CLASP_N_dom"/>
</dbReference>
<dbReference type="GO" id="GO:1902903">
    <property type="term" value="P:regulation of supramolecular fiber organization"/>
    <property type="evidence" value="ECO:0007669"/>
    <property type="project" value="UniProtKB-ARBA"/>
</dbReference>
<feature type="compositionally biased region" description="Basic and acidic residues" evidence="6">
    <location>
        <begin position="354"/>
        <end position="363"/>
    </location>
</feature>
<keyword evidence="4" id="KW-0206">Cytoskeleton</keyword>
<dbReference type="SMART" id="SM01349">
    <property type="entry name" value="TOG"/>
    <property type="match status" value="2"/>
</dbReference>
<evidence type="ECO:0000259" key="7">
    <source>
        <dbReference type="SMART" id="SM01349"/>
    </source>
</evidence>
<feature type="repeat" description="HEAT" evidence="5">
    <location>
        <begin position="883"/>
        <end position="921"/>
    </location>
</feature>
<accession>A2FE25</accession>
<name>A2FE25_TRIV3</name>
<dbReference type="OrthoDB" id="46159at2759"/>
<dbReference type="InterPro" id="IPR016024">
    <property type="entry name" value="ARM-type_fold"/>
</dbReference>
<dbReference type="PROSITE" id="PS50077">
    <property type="entry name" value="HEAT_REPEAT"/>
    <property type="match status" value="1"/>
</dbReference>
<dbReference type="GO" id="GO:0005881">
    <property type="term" value="C:cytoplasmic microtubule"/>
    <property type="evidence" value="ECO:0000318"/>
    <property type="project" value="GO_Central"/>
</dbReference>
<keyword evidence="2" id="KW-0963">Cytoplasm</keyword>
<dbReference type="AlphaFoldDB" id="A2FE25"/>
<gene>
    <name evidence="8" type="ORF">TVAG_470180</name>
</gene>
<dbReference type="GO" id="GO:0008017">
    <property type="term" value="F:microtubule binding"/>
    <property type="evidence" value="ECO:0000318"/>
    <property type="project" value="GO_Central"/>
</dbReference>
<feature type="region of interest" description="Disordered" evidence="6">
    <location>
        <begin position="1"/>
        <end position="22"/>
    </location>
</feature>
<feature type="domain" description="TOG" evidence="7">
    <location>
        <begin position="724"/>
        <end position="943"/>
    </location>
</feature>
<dbReference type="GO" id="GO:0005819">
    <property type="term" value="C:spindle"/>
    <property type="evidence" value="ECO:0007669"/>
    <property type="project" value="UniProtKB-ARBA"/>
</dbReference>
<dbReference type="PANTHER" id="PTHR21567:SF9">
    <property type="entry name" value="CLIP-ASSOCIATING PROTEIN"/>
    <property type="match status" value="1"/>
</dbReference>
<dbReference type="InterPro" id="IPR021133">
    <property type="entry name" value="HEAT_type_2"/>
</dbReference>
<feature type="region of interest" description="Disordered" evidence="6">
    <location>
        <begin position="270"/>
        <end position="447"/>
    </location>
</feature>
<dbReference type="Proteomes" id="UP000001542">
    <property type="component" value="Unassembled WGS sequence"/>
</dbReference>
<dbReference type="GO" id="GO:0000226">
    <property type="term" value="P:microtubule cytoskeleton organization"/>
    <property type="evidence" value="ECO:0000318"/>
    <property type="project" value="GO_Central"/>
</dbReference>
<feature type="compositionally biased region" description="Polar residues" evidence="6">
    <location>
        <begin position="301"/>
        <end position="321"/>
    </location>
</feature>
<dbReference type="VEuPathDB" id="TrichDB:TVAGG3_0553440"/>
<dbReference type="VEuPathDB" id="TrichDB:TVAG_470180"/>
<reference evidence="8" key="2">
    <citation type="journal article" date="2007" name="Science">
        <title>Draft genome sequence of the sexually transmitted pathogen Trichomonas vaginalis.</title>
        <authorList>
            <person name="Carlton J.M."/>
            <person name="Hirt R.P."/>
            <person name="Silva J.C."/>
            <person name="Delcher A.L."/>
            <person name="Schatz M."/>
            <person name="Zhao Q."/>
            <person name="Wortman J.R."/>
            <person name="Bidwell S.L."/>
            <person name="Alsmark U.C.M."/>
            <person name="Besteiro S."/>
            <person name="Sicheritz-Ponten T."/>
            <person name="Noel C.J."/>
            <person name="Dacks J.B."/>
            <person name="Foster P.G."/>
            <person name="Simillion C."/>
            <person name="Van de Peer Y."/>
            <person name="Miranda-Saavedra D."/>
            <person name="Barton G.J."/>
            <person name="Westrop G.D."/>
            <person name="Mueller S."/>
            <person name="Dessi D."/>
            <person name="Fiori P.L."/>
            <person name="Ren Q."/>
            <person name="Paulsen I."/>
            <person name="Zhang H."/>
            <person name="Bastida-Corcuera F.D."/>
            <person name="Simoes-Barbosa A."/>
            <person name="Brown M.T."/>
            <person name="Hayes R.D."/>
            <person name="Mukherjee M."/>
            <person name="Okumura C.Y."/>
            <person name="Schneider R."/>
            <person name="Smith A.J."/>
            <person name="Vanacova S."/>
            <person name="Villalvazo M."/>
            <person name="Haas B.J."/>
            <person name="Pertea M."/>
            <person name="Feldblyum T.V."/>
            <person name="Utterback T.R."/>
            <person name="Shu C.L."/>
            <person name="Osoegawa K."/>
            <person name="de Jong P.J."/>
            <person name="Hrdy I."/>
            <person name="Horvathova L."/>
            <person name="Zubacova Z."/>
            <person name="Dolezal P."/>
            <person name="Malik S.B."/>
            <person name="Logsdon J.M. Jr."/>
            <person name="Henze K."/>
            <person name="Gupta A."/>
            <person name="Wang C.C."/>
            <person name="Dunne R.L."/>
            <person name="Upcroft J.A."/>
            <person name="Upcroft P."/>
            <person name="White O."/>
            <person name="Salzberg S.L."/>
            <person name="Tang P."/>
            <person name="Chiu C.-H."/>
            <person name="Lee Y.-S."/>
            <person name="Embley T.M."/>
            <person name="Coombs G.H."/>
            <person name="Mottram J.C."/>
            <person name="Tachezy J."/>
            <person name="Fraser-Liggett C.M."/>
            <person name="Johnson P.J."/>
        </authorList>
    </citation>
    <scope>NUCLEOTIDE SEQUENCE [LARGE SCALE GENOMIC DNA]</scope>
    <source>
        <strain evidence="8">G3</strain>
    </source>
</reference>
<keyword evidence="3" id="KW-0677">Repeat</keyword>
<dbReference type="GO" id="GO:0031110">
    <property type="term" value="P:regulation of microtubule polymerization or depolymerization"/>
    <property type="evidence" value="ECO:0007669"/>
    <property type="project" value="UniProtKB-ARBA"/>
</dbReference>
<reference evidence="8" key="1">
    <citation type="submission" date="2006-10" db="EMBL/GenBank/DDBJ databases">
        <authorList>
            <person name="Amadeo P."/>
            <person name="Zhao Q."/>
            <person name="Wortman J."/>
            <person name="Fraser-Liggett C."/>
            <person name="Carlton J."/>
        </authorList>
    </citation>
    <scope>NUCLEOTIDE SEQUENCE</scope>
    <source>
        <strain evidence="8">G3</strain>
    </source>
</reference>
<evidence type="ECO:0000256" key="2">
    <source>
        <dbReference type="ARBA" id="ARBA00022490"/>
    </source>
</evidence>
<evidence type="ECO:0000313" key="9">
    <source>
        <dbReference type="Proteomes" id="UP000001542"/>
    </source>
</evidence>
<dbReference type="SMR" id="A2FE25"/>
<keyword evidence="9" id="KW-1185">Reference proteome</keyword>
<dbReference type="InterPro" id="IPR011989">
    <property type="entry name" value="ARM-like"/>
</dbReference>
<proteinExistence type="predicted"/>
<sequence>MKTRRQKSEEYPTTTDLTQQTRAIFENPGSDIDPIEITSDSEAEQEINSLEKKLDKGVEWDEQQNALIRIMGLINGGALQYESFYKGLNRLSLGIIQTALDLRSALVKNACLCIALIAMKVGQEIDLVGDFISSLISRVSHGTQIIAESSYYAIITIAKFCPSRRVMLSIFDITKSKGSAMKECAAEALKQTIIRWNIEILSKYSKQIEDTISKLISDANSLVRQKARETVLALQTALPKSADIILSNCDARTKKSISQETIETCDERIGSVEKRKRAPSVASTTRSDLSSREHRAPSLQPKRTTTSQQARKDTNFNTTTFGKRLESRADDRASTMSTPTTRKKTNETPLSSRRQKEEKELETTAKTQRSESVGSRMRHNASSISEKPKKNQEDEVIPPIKKQKSDTRIGMRKTKEIDEKPKTAIKKSAEEQSPRRPKTYAPHEYDDYNFMETRTSDLSVFNKVTENLTSQDYRPESRLSPRSQQNPSVFDRPQASHSSASNRKSKPHNSEKFESRRQEPENNDHLLEGEEPMFLETLQGDIDDGRVQELKSNIKFVVDGCLQCCSSNSALISSQALTAMKSLVTAFPSYFTGQILERLLDVLTESITVGNPRSSNAAQQLFMALPQALDINEVINVALKQVPSLSITLLLANLVSQGANISAQRTSHRLLNHAFKTHNLGDVKDRNTAGMIVQNVYKANKESVLRFIEGLRETQQKQFHDFAAPFIPELVNKFDMEIPKFSEKNLAEFLPKMEEILKTSSGETWNTIRTKYLHELNTALIKSKEVELIMKLIQQTFQQRGCQDFEIVVPGLLTQAHGPVNTKNADAALRLVMKVLKPSDVFDCIKTYMGSSDMAISKAAIDFCTRSFPKLDKSIVENVVDSLIPDLSKCFESPAPEVRKSVVMCFVELCIVLGKEQIDKRITHLSKAQQKLILIYYQRKTGN</sequence>
<evidence type="ECO:0000256" key="3">
    <source>
        <dbReference type="ARBA" id="ARBA00022737"/>
    </source>
</evidence>
<evidence type="ECO:0000313" key="8">
    <source>
        <dbReference type="EMBL" id="EAX96853.1"/>
    </source>
</evidence>
<organism evidence="8 9">
    <name type="scientific">Trichomonas vaginalis (strain ATCC PRA-98 / G3)</name>
    <dbReference type="NCBI Taxonomy" id="412133"/>
    <lineage>
        <taxon>Eukaryota</taxon>
        <taxon>Metamonada</taxon>
        <taxon>Parabasalia</taxon>
        <taxon>Trichomonadida</taxon>
        <taxon>Trichomonadidae</taxon>
        <taxon>Trichomonas</taxon>
    </lineage>
</organism>
<dbReference type="InParanoid" id="A2FE25"/>
<feature type="compositionally biased region" description="Polar residues" evidence="6">
    <location>
        <begin position="11"/>
        <end position="22"/>
    </location>
</feature>
<dbReference type="OMA" id="HPAYMSA"/>
<feature type="compositionally biased region" description="Basic and acidic residues" evidence="6">
    <location>
        <begin position="323"/>
        <end position="333"/>
    </location>
</feature>
<dbReference type="STRING" id="5722.A2FE25"/>
<feature type="compositionally biased region" description="Basic and acidic residues" evidence="6">
    <location>
        <begin position="508"/>
        <end position="528"/>
    </location>
</feature>
<evidence type="ECO:0000256" key="1">
    <source>
        <dbReference type="ARBA" id="ARBA00004245"/>
    </source>
</evidence>
<dbReference type="KEGG" id="tva:4754629"/>
<feature type="region of interest" description="Disordered" evidence="6">
    <location>
        <begin position="467"/>
        <end position="530"/>
    </location>
</feature>
<feature type="domain" description="TOG" evidence="7">
    <location>
        <begin position="39"/>
        <end position="271"/>
    </location>
</feature>
<dbReference type="SUPFAM" id="SSF48371">
    <property type="entry name" value="ARM repeat"/>
    <property type="match status" value="1"/>
</dbReference>
<dbReference type="RefSeq" id="XP_001309783.1">
    <property type="nucleotide sequence ID" value="XM_001309782.1"/>
</dbReference>
<dbReference type="Gene3D" id="1.25.10.10">
    <property type="entry name" value="Leucine-rich Repeat Variant"/>
    <property type="match status" value="3"/>
</dbReference>